<evidence type="ECO:0000259" key="7">
    <source>
        <dbReference type="Pfam" id="PF00326"/>
    </source>
</evidence>
<evidence type="ECO:0000256" key="3">
    <source>
        <dbReference type="ARBA" id="ARBA00012062"/>
    </source>
</evidence>
<dbReference type="Gene3D" id="3.40.50.1820">
    <property type="entry name" value="alpha/beta hydrolase"/>
    <property type="match status" value="1"/>
</dbReference>
<dbReference type="SUPFAM" id="SSF82171">
    <property type="entry name" value="DPP6 N-terminal domain-like"/>
    <property type="match status" value="1"/>
</dbReference>
<comment type="caution">
    <text evidence="9">The sequence shown here is derived from an EMBL/GenBank/DDBJ whole genome shotgun (WGS) entry which is preliminary data.</text>
</comment>
<comment type="catalytic activity">
    <reaction evidence="1">
        <text>Release of an N-terminal dipeptide, Xaa-Yaa-|-Zaa-, from a polypeptide, preferentially when Yaa is Pro, provided Zaa is neither Pro nor hydroxyproline.</text>
        <dbReference type="EC" id="3.4.14.5"/>
    </reaction>
</comment>
<dbReference type="Pfam" id="PF00326">
    <property type="entry name" value="Peptidase_S9"/>
    <property type="match status" value="1"/>
</dbReference>
<gene>
    <name evidence="9" type="ORF">HII31_06143</name>
</gene>
<dbReference type="OrthoDB" id="413400at2759"/>
<dbReference type="AlphaFoldDB" id="A0A8H6RHC8"/>
<evidence type="ECO:0000256" key="5">
    <source>
        <dbReference type="ARBA" id="ARBA00022825"/>
    </source>
</evidence>
<keyword evidence="5" id="KW-0720">Serine protease</keyword>
<dbReference type="PANTHER" id="PTHR11731">
    <property type="entry name" value="PROTEASE FAMILY S9B,C DIPEPTIDYL-PEPTIDASE IV-RELATED"/>
    <property type="match status" value="1"/>
</dbReference>
<dbReference type="GO" id="GO:0006508">
    <property type="term" value="P:proteolysis"/>
    <property type="evidence" value="ECO:0007669"/>
    <property type="project" value="InterPro"/>
</dbReference>
<evidence type="ECO:0000256" key="6">
    <source>
        <dbReference type="ARBA" id="ARBA00023180"/>
    </source>
</evidence>
<dbReference type="EMBL" id="JABCIY010000121">
    <property type="protein sequence ID" value="KAF7192511.1"/>
    <property type="molecule type" value="Genomic_DNA"/>
</dbReference>
<feature type="domain" description="Peptidase S9 prolyl oligopeptidase catalytic" evidence="7">
    <location>
        <begin position="342"/>
        <end position="534"/>
    </location>
</feature>
<protein>
    <recommendedName>
        <fullName evidence="3">dipeptidyl-peptidase IV</fullName>
        <ecNumber evidence="3">3.4.14.5</ecNumber>
    </recommendedName>
</protein>
<comment type="similarity">
    <text evidence="2">Belongs to the peptidase S9B family.</text>
</comment>
<dbReference type="InterPro" id="IPR050278">
    <property type="entry name" value="Serine_Prot_S9B/DPPIV"/>
</dbReference>
<dbReference type="Proteomes" id="UP000660729">
    <property type="component" value="Unassembled WGS sequence"/>
</dbReference>
<name>A0A8H6RHC8_9PEZI</name>
<evidence type="ECO:0000256" key="4">
    <source>
        <dbReference type="ARBA" id="ARBA00022438"/>
    </source>
</evidence>
<feature type="domain" description="Dipeptidylpeptidase IV N-terminal" evidence="8">
    <location>
        <begin position="48"/>
        <end position="216"/>
    </location>
</feature>
<dbReference type="SUPFAM" id="SSF53474">
    <property type="entry name" value="alpha/beta-Hydrolases"/>
    <property type="match status" value="1"/>
</dbReference>
<organism evidence="9 10">
    <name type="scientific">Pseudocercospora fuligena</name>
    <dbReference type="NCBI Taxonomy" id="685502"/>
    <lineage>
        <taxon>Eukaryota</taxon>
        <taxon>Fungi</taxon>
        <taxon>Dikarya</taxon>
        <taxon>Ascomycota</taxon>
        <taxon>Pezizomycotina</taxon>
        <taxon>Dothideomycetes</taxon>
        <taxon>Dothideomycetidae</taxon>
        <taxon>Mycosphaerellales</taxon>
        <taxon>Mycosphaerellaceae</taxon>
        <taxon>Pseudocercospora</taxon>
    </lineage>
</organism>
<dbReference type="GO" id="GO:0008236">
    <property type="term" value="F:serine-type peptidase activity"/>
    <property type="evidence" value="ECO:0007669"/>
    <property type="project" value="UniProtKB-KW"/>
</dbReference>
<evidence type="ECO:0000256" key="1">
    <source>
        <dbReference type="ARBA" id="ARBA00001257"/>
    </source>
</evidence>
<dbReference type="InterPro" id="IPR001375">
    <property type="entry name" value="Peptidase_S9_cat"/>
</dbReference>
<evidence type="ECO:0000313" key="10">
    <source>
        <dbReference type="Proteomes" id="UP000660729"/>
    </source>
</evidence>
<evidence type="ECO:0000259" key="8">
    <source>
        <dbReference type="Pfam" id="PF00930"/>
    </source>
</evidence>
<dbReference type="InterPro" id="IPR029058">
    <property type="entry name" value="AB_hydrolase_fold"/>
</dbReference>
<dbReference type="PANTHER" id="PTHR11731:SF118">
    <property type="entry name" value="BLR1971 PROTEIN"/>
    <property type="match status" value="1"/>
</dbReference>
<evidence type="ECO:0000313" key="9">
    <source>
        <dbReference type="EMBL" id="KAF7192511.1"/>
    </source>
</evidence>
<dbReference type="EC" id="3.4.14.5" evidence="3"/>
<evidence type="ECO:0000256" key="2">
    <source>
        <dbReference type="ARBA" id="ARBA00006150"/>
    </source>
</evidence>
<dbReference type="Gene3D" id="2.140.10.30">
    <property type="entry name" value="Dipeptidylpeptidase IV, N-terminal domain"/>
    <property type="match status" value="2"/>
</dbReference>
<keyword evidence="4 9" id="KW-0645">Protease</keyword>
<reference evidence="9" key="1">
    <citation type="submission" date="2020-04" db="EMBL/GenBank/DDBJ databases">
        <title>Draft genome resource of the tomato pathogen Pseudocercospora fuligena.</title>
        <authorList>
            <person name="Zaccaron A."/>
        </authorList>
    </citation>
    <scope>NUCLEOTIDE SEQUENCE</scope>
    <source>
        <strain evidence="9">PF001</strain>
    </source>
</reference>
<keyword evidence="10" id="KW-1185">Reference proteome</keyword>
<accession>A0A8H6RHC8</accession>
<dbReference type="GO" id="GO:0004177">
    <property type="term" value="F:aminopeptidase activity"/>
    <property type="evidence" value="ECO:0007669"/>
    <property type="project" value="UniProtKB-KW"/>
</dbReference>
<keyword evidence="6" id="KW-0325">Glycoprotein</keyword>
<keyword evidence="4 9" id="KW-0378">Hydrolase</keyword>
<dbReference type="Pfam" id="PF00930">
    <property type="entry name" value="DPPIV_N"/>
    <property type="match status" value="1"/>
</dbReference>
<sequence length="538" mass="61316">MLRSPVGELPPKKADAAGPDLYIKDYNVYLGDTKLSSSGTANSTFDEENIWPSADGKFAVVYQITRPGINRTVTLVESSPPEQVQPKLHVDVYYKPGDDLDLVKPRLFDLEKKKQIDVGPEIYDNPFEIDNADWSFDDKTYRFFYNERGHQLVRLLEVNREGKVRILVEERADTFIDWTNKKMWVRGFNMVKGQDPYYMHLAVVNLDGSNFTVLTQNDVGYHRFEWKPDFKEIEDRWSTISQPMKGVLRDRNGTVLKPLEERVEDKLMDNVTLSTIETFNSTGRDGNTMIYGTILKPRNFDSSKRYPVFEYVYAGPQDFYVIKELGLPDQKDLSYFQKQADDLQVIVVQADGMGTNWRGKTFHDVCHKDLKDAGFEDRIAWIKAAARTRPWMNLDIGVAIYGTSAGGQNALAGLLWHGDFYKAAIADAGCHDNRMDKIWWNEQWMGYPVDNSYAESSNVVHAGRLEGKLLLLVGELDVNVDPSSTMQVVNALNEAGKDYELLVVPGAGHGILRPGWVDVPNVQTLVNGFWKRWLDEVK</sequence>
<dbReference type="GO" id="GO:0008239">
    <property type="term" value="F:dipeptidyl-peptidase activity"/>
    <property type="evidence" value="ECO:0007669"/>
    <property type="project" value="UniProtKB-EC"/>
</dbReference>
<dbReference type="InterPro" id="IPR002469">
    <property type="entry name" value="Peptidase_S9B_N"/>
</dbReference>
<proteinExistence type="inferred from homology"/>
<keyword evidence="4 9" id="KW-0031">Aminopeptidase</keyword>